<keyword evidence="3" id="KW-1185">Reference proteome</keyword>
<reference evidence="2" key="1">
    <citation type="submission" date="2021-06" db="EMBL/GenBank/DDBJ databases">
        <authorList>
            <person name="Hodson N. C."/>
            <person name="Mongue J. A."/>
            <person name="Jaron S. K."/>
        </authorList>
    </citation>
    <scope>NUCLEOTIDE SEQUENCE</scope>
</reference>
<feature type="region of interest" description="Disordered" evidence="1">
    <location>
        <begin position="43"/>
        <end position="73"/>
    </location>
</feature>
<evidence type="ECO:0000256" key="1">
    <source>
        <dbReference type="SAM" id="MobiDB-lite"/>
    </source>
</evidence>
<dbReference type="EMBL" id="CAJVCH010013116">
    <property type="protein sequence ID" value="CAG7674132.1"/>
    <property type="molecule type" value="Genomic_DNA"/>
</dbReference>
<organism evidence="2 3">
    <name type="scientific">Allacma fusca</name>
    <dbReference type="NCBI Taxonomy" id="39272"/>
    <lineage>
        <taxon>Eukaryota</taxon>
        <taxon>Metazoa</taxon>
        <taxon>Ecdysozoa</taxon>
        <taxon>Arthropoda</taxon>
        <taxon>Hexapoda</taxon>
        <taxon>Collembola</taxon>
        <taxon>Symphypleona</taxon>
        <taxon>Sminthuridae</taxon>
        <taxon>Allacma</taxon>
    </lineage>
</organism>
<evidence type="ECO:0000313" key="2">
    <source>
        <dbReference type="EMBL" id="CAG7674132.1"/>
    </source>
</evidence>
<protein>
    <submittedName>
        <fullName evidence="2">Uncharacterized protein</fullName>
    </submittedName>
</protein>
<sequence length="102" mass="11476">MTIIYGPNCKHAKFQVSTTRERIYLVSVSRGRSMGGSHTVNFGLQAERTVPTDSGDFSKTHHSRQTSQMTRSQDPTFVWTSNLRTQEMALKLVLATVAIFKI</sequence>
<dbReference type="AlphaFoldDB" id="A0A8J2NMZ7"/>
<dbReference type="Proteomes" id="UP000708208">
    <property type="component" value="Unassembled WGS sequence"/>
</dbReference>
<comment type="caution">
    <text evidence="2">The sequence shown here is derived from an EMBL/GenBank/DDBJ whole genome shotgun (WGS) entry which is preliminary data.</text>
</comment>
<accession>A0A8J2NMZ7</accession>
<evidence type="ECO:0000313" key="3">
    <source>
        <dbReference type="Proteomes" id="UP000708208"/>
    </source>
</evidence>
<proteinExistence type="predicted"/>
<name>A0A8J2NMZ7_9HEXA</name>
<gene>
    <name evidence="2" type="ORF">AFUS01_LOCUS2291</name>
</gene>